<evidence type="ECO:0000313" key="2">
    <source>
        <dbReference type="Proteomes" id="UP000000377"/>
    </source>
</evidence>
<dbReference type="Pfam" id="PF03928">
    <property type="entry name" value="HbpS-like"/>
    <property type="match status" value="1"/>
</dbReference>
<dbReference type="KEGG" id="sbh:SBI_08227"/>
<reference evidence="1 2" key="1">
    <citation type="journal article" date="2010" name="J. Bacteriol.">
        <title>Genome sequence of the milbemycin-producing bacterium Streptomyces bingchenggensis.</title>
        <authorList>
            <person name="Wang X.J."/>
            <person name="Yan Y.J."/>
            <person name="Zhang B."/>
            <person name="An J."/>
            <person name="Wang J.J."/>
            <person name="Tian J."/>
            <person name="Jiang L."/>
            <person name="Chen Y.H."/>
            <person name="Huang S.X."/>
            <person name="Yin M."/>
            <person name="Zhang J."/>
            <person name="Gao A.L."/>
            <person name="Liu C.X."/>
            <person name="Zhu Z.X."/>
            <person name="Xiang W.S."/>
        </authorList>
    </citation>
    <scope>NUCLEOTIDE SEQUENCE [LARGE SCALE GENOMIC DNA]</scope>
    <source>
        <strain evidence="1 2">BCW-1</strain>
    </source>
</reference>
<dbReference type="AlphaFoldDB" id="D7BQZ5"/>
<name>D7BQZ5_STRBB</name>
<dbReference type="InterPro" id="IPR038084">
    <property type="entry name" value="PduO/GlcC-like_sf"/>
</dbReference>
<evidence type="ECO:0000313" key="1">
    <source>
        <dbReference type="EMBL" id="ADI11345.1"/>
    </source>
</evidence>
<gene>
    <name evidence="1" type="ordered locus">SBI_08227</name>
</gene>
<dbReference type="Gene3D" id="3.30.450.150">
    <property type="entry name" value="Haem-degrading domain"/>
    <property type="match status" value="2"/>
</dbReference>
<dbReference type="HOGENOM" id="CLU_2620401_0_0_11"/>
<dbReference type="SUPFAM" id="SSF143744">
    <property type="entry name" value="GlcG-like"/>
    <property type="match status" value="1"/>
</dbReference>
<dbReference type="Proteomes" id="UP000000377">
    <property type="component" value="Chromosome"/>
</dbReference>
<sequence length="78" mass="7537">MSTTAVTPLTSADAEALIAAARAAAGGAGIPVSVTALDAGGHLLAFRRDGHLIGAIGIGGGAPEQDHSFATTALEKLS</sequence>
<keyword evidence="2" id="KW-1185">Reference proteome</keyword>
<proteinExistence type="predicted"/>
<organism evidence="1 2">
    <name type="scientific">Streptomyces bingchenggensis (strain BCW-1)</name>
    <dbReference type="NCBI Taxonomy" id="749414"/>
    <lineage>
        <taxon>Bacteria</taxon>
        <taxon>Bacillati</taxon>
        <taxon>Actinomycetota</taxon>
        <taxon>Actinomycetes</taxon>
        <taxon>Kitasatosporales</taxon>
        <taxon>Streptomycetaceae</taxon>
        <taxon>Streptomyces</taxon>
    </lineage>
</organism>
<dbReference type="PATRIC" id="fig|749414.3.peg.8461"/>
<dbReference type="STRING" id="749414.SBI_08227"/>
<accession>D7BQZ5</accession>
<evidence type="ECO:0008006" key="3">
    <source>
        <dbReference type="Google" id="ProtNLM"/>
    </source>
</evidence>
<dbReference type="RefSeq" id="WP_014180795.1">
    <property type="nucleotide sequence ID" value="NC_016582.1"/>
</dbReference>
<protein>
    <recommendedName>
        <fullName evidence="3">Heme-binding protein</fullName>
    </recommendedName>
</protein>
<dbReference type="EMBL" id="CP002047">
    <property type="protein sequence ID" value="ADI11345.1"/>
    <property type="molecule type" value="Genomic_DNA"/>
</dbReference>
<dbReference type="InterPro" id="IPR005624">
    <property type="entry name" value="PduO/GlcC-like"/>
</dbReference>